<dbReference type="Pfam" id="PF03473">
    <property type="entry name" value="MOSC"/>
    <property type="match status" value="1"/>
</dbReference>
<gene>
    <name evidence="2" type="ORF">J2Z40_003491</name>
</gene>
<dbReference type="InterPro" id="IPR005163">
    <property type="entry name" value="Tri_helical_YiiM-like"/>
</dbReference>
<reference evidence="2 3" key="1">
    <citation type="submission" date="2021-03" db="EMBL/GenBank/DDBJ databases">
        <title>Genomic Encyclopedia of Type Strains, Phase IV (KMG-IV): sequencing the most valuable type-strain genomes for metagenomic binning, comparative biology and taxonomic classification.</title>
        <authorList>
            <person name="Goeker M."/>
        </authorList>
    </citation>
    <scope>NUCLEOTIDE SEQUENCE [LARGE SCALE GENOMIC DNA]</scope>
    <source>
        <strain evidence="2 3">DSM 26675</strain>
    </source>
</reference>
<evidence type="ECO:0000259" key="1">
    <source>
        <dbReference type="PROSITE" id="PS51340"/>
    </source>
</evidence>
<dbReference type="EMBL" id="JAGIKZ010000029">
    <property type="protein sequence ID" value="MBP2242909.1"/>
    <property type="molecule type" value="Genomic_DNA"/>
</dbReference>
<protein>
    <submittedName>
        <fullName evidence="2">MOSC domain-containing protein YiiM</fullName>
    </submittedName>
</protein>
<sequence length="222" mass="25480">MKNLKYQVKSLNVGKIETLTYGNRTFESAIRKKSVKEPIFLSKTGFMSDEQAYEHHGGEDKAICLYPYDYYSYWSDILNNFSNTALFGENLTVKGLKEDNAHIGDIYTFGEAIIQVSEPRNPCYKLAAKYEVPNMVIRMRDTGYTGFLLRVLKEGMVTSNDDLELLEEHPQQVSVSLVNDVKFFDRFNKEKLEKVLSVDALSESLRAILLKQFQSKTTNLWG</sequence>
<name>A0ABS4RKT2_9BACI</name>
<evidence type="ECO:0000313" key="2">
    <source>
        <dbReference type="EMBL" id="MBP2242909.1"/>
    </source>
</evidence>
<dbReference type="Gene3D" id="2.40.33.20">
    <property type="entry name" value="PK beta-barrel domain-like"/>
    <property type="match status" value="1"/>
</dbReference>
<dbReference type="PANTHER" id="PTHR30212:SF4">
    <property type="entry name" value="MOSC DOMAIN-CONTAINING PROTEIN"/>
    <property type="match status" value="1"/>
</dbReference>
<dbReference type="PROSITE" id="PS51340">
    <property type="entry name" value="MOSC"/>
    <property type="match status" value="1"/>
</dbReference>
<comment type="caution">
    <text evidence="2">The sequence shown here is derived from an EMBL/GenBank/DDBJ whole genome shotgun (WGS) entry which is preliminary data.</text>
</comment>
<feature type="domain" description="MOSC" evidence="1">
    <location>
        <begin position="33"/>
        <end position="166"/>
    </location>
</feature>
<dbReference type="RefSeq" id="WP_066391974.1">
    <property type="nucleotide sequence ID" value="NZ_JAGIKZ010000029.1"/>
</dbReference>
<dbReference type="PANTHER" id="PTHR30212">
    <property type="entry name" value="PROTEIN YIIM"/>
    <property type="match status" value="1"/>
</dbReference>
<evidence type="ECO:0000313" key="3">
    <source>
        <dbReference type="Proteomes" id="UP001519293"/>
    </source>
</evidence>
<proteinExistence type="predicted"/>
<dbReference type="SUPFAM" id="SSF50800">
    <property type="entry name" value="PK beta-barrel domain-like"/>
    <property type="match status" value="1"/>
</dbReference>
<dbReference type="Proteomes" id="UP001519293">
    <property type="component" value="Unassembled WGS sequence"/>
</dbReference>
<accession>A0ABS4RKT2</accession>
<organism evidence="2 3">
    <name type="scientific">Cytobacillus eiseniae</name>
    <dbReference type="NCBI Taxonomy" id="762947"/>
    <lineage>
        <taxon>Bacteria</taxon>
        <taxon>Bacillati</taxon>
        <taxon>Bacillota</taxon>
        <taxon>Bacilli</taxon>
        <taxon>Bacillales</taxon>
        <taxon>Bacillaceae</taxon>
        <taxon>Cytobacillus</taxon>
    </lineage>
</organism>
<dbReference type="InterPro" id="IPR052353">
    <property type="entry name" value="Benzoxazolinone_Detox_Enz"/>
</dbReference>
<dbReference type="InterPro" id="IPR011037">
    <property type="entry name" value="Pyrv_Knase-like_insert_dom_sf"/>
</dbReference>
<dbReference type="InterPro" id="IPR005302">
    <property type="entry name" value="MoCF_Sase_C"/>
</dbReference>
<dbReference type="Pfam" id="PF03475">
    <property type="entry name" value="YiiM_3-alpha"/>
    <property type="match status" value="1"/>
</dbReference>
<keyword evidence="3" id="KW-1185">Reference proteome</keyword>